<proteinExistence type="predicted"/>
<gene>
    <name evidence="2" type="ORF">RC54_10575</name>
</gene>
<evidence type="ECO:0000313" key="3">
    <source>
        <dbReference type="Proteomes" id="UP000269199"/>
    </source>
</evidence>
<evidence type="ECO:0000256" key="1">
    <source>
        <dbReference type="SAM" id="MobiDB-lite"/>
    </source>
</evidence>
<feature type="compositionally biased region" description="Polar residues" evidence="1">
    <location>
        <begin position="95"/>
        <end position="105"/>
    </location>
</feature>
<sequence>MVASMIDDLRREHGLLPVDRQIRRSLRGEAVFYAQENGSHIGTPQKRGTVEIYWDELGISQEREIVLPPVYIEIVIESSGKELRVMNRWPGKQQPPASTGNNSNK</sequence>
<dbReference type="AlphaFoldDB" id="A0AAD0XGZ9"/>
<name>A0AAD0XGZ9_9BURK</name>
<feature type="region of interest" description="Disordered" evidence="1">
    <location>
        <begin position="86"/>
        <end position="105"/>
    </location>
</feature>
<evidence type="ECO:0000313" key="2">
    <source>
        <dbReference type="EMBL" id="AYR24244.1"/>
    </source>
</evidence>
<protein>
    <submittedName>
        <fullName evidence="2">Uncharacterized protein</fullName>
    </submittedName>
</protein>
<accession>A0AAD0XGZ9</accession>
<organism evidence="2 3">
    <name type="scientific">Herbaspirillum rubrisubalbicans</name>
    <dbReference type="NCBI Taxonomy" id="80842"/>
    <lineage>
        <taxon>Bacteria</taxon>
        <taxon>Pseudomonadati</taxon>
        <taxon>Pseudomonadota</taxon>
        <taxon>Betaproteobacteria</taxon>
        <taxon>Burkholderiales</taxon>
        <taxon>Oxalobacteraceae</taxon>
        <taxon>Herbaspirillum</taxon>
    </lineage>
</organism>
<dbReference type="Proteomes" id="UP000269199">
    <property type="component" value="Chromosome"/>
</dbReference>
<dbReference type="EMBL" id="CP024996">
    <property type="protein sequence ID" value="AYR24244.1"/>
    <property type="molecule type" value="Genomic_DNA"/>
</dbReference>
<reference evidence="2 3" key="1">
    <citation type="submission" date="2017-11" db="EMBL/GenBank/DDBJ databases">
        <title>Complete genome sequence of Herbaspirillum rubrisubalbicans DSM 11543.</title>
        <authorList>
            <person name="Chen M."/>
            <person name="An Q."/>
        </authorList>
    </citation>
    <scope>NUCLEOTIDE SEQUENCE [LARGE SCALE GENOMIC DNA]</scope>
    <source>
        <strain evidence="2 3">DSM 11543</strain>
    </source>
</reference>